<evidence type="ECO:0000256" key="3">
    <source>
        <dbReference type="ARBA" id="ARBA00022448"/>
    </source>
</evidence>
<evidence type="ECO:0000256" key="5">
    <source>
        <dbReference type="ARBA" id="ARBA00022692"/>
    </source>
</evidence>
<keyword evidence="6 8" id="KW-1133">Transmembrane helix</keyword>
<feature type="transmembrane region" description="Helical" evidence="8">
    <location>
        <begin position="100"/>
        <end position="117"/>
    </location>
</feature>
<dbReference type="EMBL" id="CP015839">
    <property type="protein sequence ID" value="ANG61853.1"/>
    <property type="molecule type" value="Genomic_DNA"/>
</dbReference>
<dbReference type="STRING" id="1821621.A8C75_04725"/>
<dbReference type="PANTHER" id="PTHR30269:SF37">
    <property type="entry name" value="MEMBRANE TRANSPORTER PROTEIN"/>
    <property type="match status" value="1"/>
</dbReference>
<evidence type="ECO:0000256" key="2">
    <source>
        <dbReference type="ARBA" id="ARBA00009142"/>
    </source>
</evidence>
<dbReference type="GO" id="GO:0005886">
    <property type="term" value="C:plasma membrane"/>
    <property type="evidence" value="ECO:0007669"/>
    <property type="project" value="UniProtKB-SubCell"/>
</dbReference>
<proteinExistence type="inferred from homology"/>
<keyword evidence="7 8" id="KW-0472">Membrane</keyword>
<dbReference type="InterPro" id="IPR052017">
    <property type="entry name" value="TSUP"/>
</dbReference>
<accession>A0A1A9EWE5</accession>
<name>A0A1A9EWE5_9GAMM</name>
<feature type="transmembrane region" description="Helical" evidence="8">
    <location>
        <begin position="166"/>
        <end position="184"/>
    </location>
</feature>
<dbReference type="AlphaFoldDB" id="A0A1A9EWE5"/>
<keyword evidence="10" id="KW-1185">Reference proteome</keyword>
<gene>
    <name evidence="9" type="ORF">A8C75_04725</name>
</gene>
<reference evidence="10" key="1">
    <citation type="submission" date="2016-05" db="EMBL/GenBank/DDBJ databases">
        <authorList>
            <person name="Baek K."/>
            <person name="Yang S.-J."/>
        </authorList>
    </citation>
    <scope>NUCLEOTIDE SEQUENCE [LARGE SCALE GENOMIC DNA]</scope>
    <source>
        <strain evidence="10">ST58-10</strain>
    </source>
</reference>
<evidence type="ECO:0000256" key="1">
    <source>
        <dbReference type="ARBA" id="ARBA00004651"/>
    </source>
</evidence>
<evidence type="ECO:0000256" key="7">
    <source>
        <dbReference type="ARBA" id="ARBA00023136"/>
    </source>
</evidence>
<reference evidence="9 10" key="2">
    <citation type="journal article" date="2018" name="Int. J. Syst. Evol. Microbiol.">
        <title>Marinobacterium aestuarii sp. nov., a benzene-degrading marine bacterium isolated from estuary sediment.</title>
        <authorList>
            <person name="Bae S.S."/>
            <person name="Jung J."/>
            <person name="Chung D."/>
            <person name="Baek K."/>
        </authorList>
    </citation>
    <scope>NUCLEOTIDE SEQUENCE [LARGE SCALE GENOMIC DNA]</scope>
    <source>
        <strain evidence="9 10">ST58-10</strain>
    </source>
</reference>
<dbReference type="Proteomes" id="UP000078070">
    <property type="component" value="Chromosome"/>
</dbReference>
<feature type="transmembrane region" description="Helical" evidence="8">
    <location>
        <begin position="7"/>
        <end position="40"/>
    </location>
</feature>
<dbReference type="OrthoDB" id="7028171at2"/>
<comment type="subcellular location">
    <subcellularLocation>
        <location evidence="1 8">Cell membrane</location>
        <topology evidence="1 8">Multi-pass membrane protein</topology>
    </subcellularLocation>
</comment>
<organism evidence="9 10">
    <name type="scientific">Marinobacterium aestuarii</name>
    <dbReference type="NCBI Taxonomy" id="1821621"/>
    <lineage>
        <taxon>Bacteria</taxon>
        <taxon>Pseudomonadati</taxon>
        <taxon>Pseudomonadota</taxon>
        <taxon>Gammaproteobacteria</taxon>
        <taxon>Oceanospirillales</taxon>
        <taxon>Oceanospirillaceae</taxon>
        <taxon>Marinobacterium</taxon>
    </lineage>
</organism>
<sequence>MIQDPFFYLVAIPAVLIVGISKGGLGGGLGLIAVPLLALAVPPTTAAAIMLPILCLMDLVGLWKFRGKGDARCLKTLLPAALVGIVLGALSFRYLTDDHIRLIVGTIAISFTLNYYLRKSSQQPRQQNLARGSFWGALSGFTSFSVHAGGAPLNIYLLPLRLEKQAYIGTTIVFFAAVNYIKLIPYGMLGQFNTDLLTTSAVLAVLAPVGVLTGAWLQHRINEGVFYHLCYGFLMLAGIKLFYDVFSH</sequence>
<dbReference type="RefSeq" id="WP_067378836.1">
    <property type="nucleotide sequence ID" value="NZ_CP015839.1"/>
</dbReference>
<feature type="transmembrane region" description="Helical" evidence="8">
    <location>
        <begin position="46"/>
        <end position="65"/>
    </location>
</feature>
<feature type="transmembrane region" description="Helical" evidence="8">
    <location>
        <begin position="77"/>
        <end position="94"/>
    </location>
</feature>
<evidence type="ECO:0000256" key="4">
    <source>
        <dbReference type="ARBA" id="ARBA00022475"/>
    </source>
</evidence>
<dbReference type="InterPro" id="IPR002781">
    <property type="entry name" value="TM_pro_TauE-like"/>
</dbReference>
<dbReference type="Pfam" id="PF01925">
    <property type="entry name" value="TauE"/>
    <property type="match status" value="1"/>
</dbReference>
<protein>
    <recommendedName>
        <fullName evidence="8">Probable membrane transporter protein</fullName>
    </recommendedName>
</protein>
<evidence type="ECO:0000313" key="9">
    <source>
        <dbReference type="EMBL" id="ANG61853.1"/>
    </source>
</evidence>
<keyword evidence="5 8" id="KW-0812">Transmembrane</keyword>
<evidence type="ECO:0000313" key="10">
    <source>
        <dbReference type="Proteomes" id="UP000078070"/>
    </source>
</evidence>
<comment type="similarity">
    <text evidence="2 8">Belongs to the 4-toluene sulfonate uptake permease (TSUP) (TC 2.A.102) family.</text>
</comment>
<keyword evidence="4 8" id="KW-1003">Cell membrane</keyword>
<keyword evidence="3" id="KW-0813">Transport</keyword>
<feature type="transmembrane region" description="Helical" evidence="8">
    <location>
        <begin position="225"/>
        <end position="243"/>
    </location>
</feature>
<dbReference type="PANTHER" id="PTHR30269">
    <property type="entry name" value="TRANSMEMBRANE PROTEIN YFCA"/>
    <property type="match status" value="1"/>
</dbReference>
<dbReference type="KEGG" id="mars:A8C75_04725"/>
<evidence type="ECO:0000256" key="8">
    <source>
        <dbReference type="RuleBase" id="RU363041"/>
    </source>
</evidence>
<evidence type="ECO:0000256" key="6">
    <source>
        <dbReference type="ARBA" id="ARBA00022989"/>
    </source>
</evidence>
<feature type="transmembrane region" description="Helical" evidence="8">
    <location>
        <begin position="196"/>
        <end position="219"/>
    </location>
</feature>